<dbReference type="RefSeq" id="WP_104357803.1">
    <property type="nucleotide sequence ID" value="NZ_CP064338.1"/>
</dbReference>
<dbReference type="Pfam" id="PF09356">
    <property type="entry name" value="Phage_BR0599"/>
    <property type="match status" value="1"/>
</dbReference>
<protein>
    <submittedName>
        <fullName evidence="1">Uncharacterized protein</fullName>
    </submittedName>
</protein>
<proteinExistence type="predicted"/>
<evidence type="ECO:0000313" key="1">
    <source>
        <dbReference type="EMBL" id="PPE69509.1"/>
    </source>
</evidence>
<dbReference type="Proteomes" id="UP000239406">
    <property type="component" value="Unassembled WGS sequence"/>
</dbReference>
<accession>A0A2S5T3K7</accession>
<dbReference type="InterPro" id="IPR018964">
    <property type="entry name" value="Phage_phiJL001_Gp84_C"/>
</dbReference>
<comment type="caution">
    <text evidence="1">The sequence shown here is derived from an EMBL/GenBank/DDBJ whole genome shotgun (WGS) entry which is preliminary data.</text>
</comment>
<name>A0A2S5T3K7_9BURK</name>
<dbReference type="AlphaFoldDB" id="A0A2S5T3K7"/>
<sequence length="333" mass="36330">MKYLYIVDVLPVDALLSNVLADVASYEEQRRVYLMTNFERPIRFDAPRDYWSSFLSAPQSGTVEGTDHQFDPVPGISHSGVQLNEEQSSGDLSLTLPIDHPVAQLFAYEAPAAQVWLTVLALDDADPAPVVQWTGRVHSAEYSAPTATLKCSHLSTVLRRPGLTRKHPRSCGHTLYSPPPGCGVNRHAIAGSYFAFREDGFLAEVLNGGLTLRVPEAANRGNGFFNEGFIAIDPDYKLLWVHQPRAGTFIGTAPARYAGLLGGYRRHITSHTGQLLHISAPLLTPVEPGTKVTVFAGCNLTASTCKSKFNNFANFGGYPYIPIKNVFESGLKG</sequence>
<gene>
    <name evidence="1" type="ORF">C1702_11240</name>
</gene>
<dbReference type="EMBL" id="PSNY01000011">
    <property type="protein sequence ID" value="PPE69509.1"/>
    <property type="molecule type" value="Genomic_DNA"/>
</dbReference>
<keyword evidence="2" id="KW-1185">Reference proteome</keyword>
<organism evidence="1 2">
    <name type="scientific">Caldimonas thermodepolymerans</name>
    <dbReference type="NCBI Taxonomy" id="215580"/>
    <lineage>
        <taxon>Bacteria</taxon>
        <taxon>Pseudomonadati</taxon>
        <taxon>Pseudomonadota</taxon>
        <taxon>Betaproteobacteria</taxon>
        <taxon>Burkholderiales</taxon>
        <taxon>Sphaerotilaceae</taxon>
        <taxon>Caldimonas</taxon>
    </lineage>
</organism>
<evidence type="ECO:0000313" key="2">
    <source>
        <dbReference type="Proteomes" id="UP000239406"/>
    </source>
</evidence>
<reference evidence="1 2" key="1">
    <citation type="submission" date="2018-02" db="EMBL/GenBank/DDBJ databases">
        <title>Reclassifiation of [Polyangium] brachysporum DSM 7029 as Guopingzhaonella breviflexa gen. nov., sp. nov., a member of the family Comamonadaceae.</title>
        <authorList>
            <person name="Tang B."/>
        </authorList>
    </citation>
    <scope>NUCLEOTIDE SEQUENCE [LARGE SCALE GENOMIC DNA]</scope>
    <source>
        <strain evidence="1 2">DSM 15344</strain>
    </source>
</reference>